<keyword evidence="4" id="KW-1185">Reference proteome</keyword>
<dbReference type="PANTHER" id="PTHR43353">
    <property type="entry name" value="SUCCINATE-SEMIALDEHYDE DEHYDROGENASE, MITOCHONDRIAL"/>
    <property type="match status" value="1"/>
</dbReference>
<dbReference type="Gene3D" id="3.40.309.10">
    <property type="entry name" value="Aldehyde Dehydrogenase, Chain A, domain 2"/>
    <property type="match status" value="1"/>
</dbReference>
<dbReference type="InterPro" id="IPR050740">
    <property type="entry name" value="Aldehyde_DH_Superfamily"/>
</dbReference>
<dbReference type="HOGENOM" id="CLU_005391_1_0_1"/>
<keyword evidence="1" id="KW-0560">Oxidoreductase</keyword>
<dbReference type="Gene3D" id="3.40.605.10">
    <property type="entry name" value="Aldehyde Dehydrogenase, Chain A, domain 1"/>
    <property type="match status" value="1"/>
</dbReference>
<dbReference type="GO" id="GO:0004777">
    <property type="term" value="F:succinate-semialdehyde dehydrogenase (NAD+) activity"/>
    <property type="evidence" value="ECO:0007669"/>
    <property type="project" value="TreeGrafter"/>
</dbReference>
<reference evidence="4" key="2">
    <citation type="submission" date="2015-01" db="EMBL/GenBank/DDBJ databases">
        <title>Evolutionary Origins and Diversification of the Mycorrhizal Mutualists.</title>
        <authorList>
            <consortium name="DOE Joint Genome Institute"/>
            <consortium name="Mycorrhizal Genomics Consortium"/>
            <person name="Kohler A."/>
            <person name="Kuo A."/>
            <person name="Nagy L.G."/>
            <person name="Floudas D."/>
            <person name="Copeland A."/>
            <person name="Barry K.W."/>
            <person name="Cichocki N."/>
            <person name="Veneault-Fourrey C."/>
            <person name="LaButti K."/>
            <person name="Lindquist E.A."/>
            <person name="Lipzen A."/>
            <person name="Lundell T."/>
            <person name="Morin E."/>
            <person name="Murat C."/>
            <person name="Riley R."/>
            <person name="Ohm R."/>
            <person name="Sun H."/>
            <person name="Tunlid A."/>
            <person name="Henrissat B."/>
            <person name="Grigoriev I.V."/>
            <person name="Hibbett D.S."/>
            <person name="Martin F."/>
        </authorList>
    </citation>
    <scope>NUCLEOTIDE SEQUENCE [LARGE SCALE GENOMIC DNA]</scope>
    <source>
        <strain evidence="4">Zn</strain>
    </source>
</reference>
<dbReference type="InterPro" id="IPR016162">
    <property type="entry name" value="Ald_DH_N"/>
</dbReference>
<organism evidence="3 4">
    <name type="scientific">Oidiodendron maius (strain Zn)</name>
    <dbReference type="NCBI Taxonomy" id="913774"/>
    <lineage>
        <taxon>Eukaryota</taxon>
        <taxon>Fungi</taxon>
        <taxon>Dikarya</taxon>
        <taxon>Ascomycota</taxon>
        <taxon>Pezizomycotina</taxon>
        <taxon>Leotiomycetes</taxon>
        <taxon>Leotiomycetes incertae sedis</taxon>
        <taxon>Myxotrichaceae</taxon>
        <taxon>Oidiodendron</taxon>
    </lineage>
</organism>
<protein>
    <recommendedName>
        <fullName evidence="2">Aldehyde dehydrogenase domain-containing protein</fullName>
    </recommendedName>
</protein>
<feature type="domain" description="Aldehyde dehydrogenase" evidence="2">
    <location>
        <begin position="21"/>
        <end position="474"/>
    </location>
</feature>
<evidence type="ECO:0000259" key="2">
    <source>
        <dbReference type="Pfam" id="PF00171"/>
    </source>
</evidence>
<dbReference type="Pfam" id="PF00171">
    <property type="entry name" value="Aldedh"/>
    <property type="match status" value="1"/>
</dbReference>
<name>A0A0C3CXF7_OIDMZ</name>
<proteinExistence type="predicted"/>
<dbReference type="InParanoid" id="A0A0C3CXF7"/>
<dbReference type="OrthoDB" id="310895at2759"/>
<dbReference type="Proteomes" id="UP000054321">
    <property type="component" value="Unassembled WGS sequence"/>
</dbReference>
<dbReference type="InterPro" id="IPR016163">
    <property type="entry name" value="Ald_DH_C"/>
</dbReference>
<dbReference type="GO" id="GO:0009450">
    <property type="term" value="P:gamma-aminobutyric acid catabolic process"/>
    <property type="evidence" value="ECO:0007669"/>
    <property type="project" value="TreeGrafter"/>
</dbReference>
<dbReference type="AlphaFoldDB" id="A0A0C3CXF7"/>
<dbReference type="PANTHER" id="PTHR43353:SF6">
    <property type="entry name" value="CYTOPLASMIC ALDEHYDE DEHYDROGENASE (EUROFUNG)"/>
    <property type="match status" value="1"/>
</dbReference>
<evidence type="ECO:0000313" key="4">
    <source>
        <dbReference type="Proteomes" id="UP000054321"/>
    </source>
</evidence>
<evidence type="ECO:0000256" key="1">
    <source>
        <dbReference type="ARBA" id="ARBA00023002"/>
    </source>
</evidence>
<dbReference type="InterPro" id="IPR016161">
    <property type="entry name" value="Ald_DH/histidinol_DH"/>
</dbReference>
<dbReference type="SUPFAM" id="SSF53720">
    <property type="entry name" value="ALDH-like"/>
    <property type="match status" value="1"/>
</dbReference>
<dbReference type="InterPro" id="IPR015590">
    <property type="entry name" value="Aldehyde_DH_dom"/>
</dbReference>
<gene>
    <name evidence="3" type="ORF">OIDMADRAFT_177792</name>
</gene>
<dbReference type="EMBL" id="KN832873">
    <property type="protein sequence ID" value="KIN03679.1"/>
    <property type="molecule type" value="Genomic_DNA"/>
</dbReference>
<evidence type="ECO:0000313" key="3">
    <source>
        <dbReference type="EMBL" id="KIN03679.1"/>
    </source>
</evidence>
<reference evidence="3 4" key="1">
    <citation type="submission" date="2014-04" db="EMBL/GenBank/DDBJ databases">
        <authorList>
            <consortium name="DOE Joint Genome Institute"/>
            <person name="Kuo A."/>
            <person name="Martino E."/>
            <person name="Perotto S."/>
            <person name="Kohler A."/>
            <person name="Nagy L.G."/>
            <person name="Floudas D."/>
            <person name="Copeland A."/>
            <person name="Barry K.W."/>
            <person name="Cichocki N."/>
            <person name="Veneault-Fourrey C."/>
            <person name="LaButti K."/>
            <person name="Lindquist E.A."/>
            <person name="Lipzen A."/>
            <person name="Lundell T."/>
            <person name="Morin E."/>
            <person name="Murat C."/>
            <person name="Sun H."/>
            <person name="Tunlid A."/>
            <person name="Henrissat B."/>
            <person name="Grigoriev I.V."/>
            <person name="Hibbett D.S."/>
            <person name="Martin F."/>
            <person name="Nordberg H.P."/>
            <person name="Cantor M.N."/>
            <person name="Hua S.X."/>
        </authorList>
    </citation>
    <scope>NUCLEOTIDE SEQUENCE [LARGE SCALE GENOMIC DNA]</scope>
    <source>
        <strain evidence="3 4">Zn</strain>
    </source>
</reference>
<dbReference type="STRING" id="913774.A0A0C3CXF7"/>
<accession>A0A0C3CXF7</accession>
<sequence>MATEQRIPLIIDGKDVTLSDRDFPVVNAAKNVTVATAQGASVEVAIQAVESAQRAFITWAGVKPQERRRLLQNLGQVVQSWETKFLEAMMLDTSCAEPYAKHNLRESVEFIREAAALTTSQVLEGSIPSTVEDNSLALVLNEPLGVILSIVPWNAPLILGVRAFLGPVVAGNTVVIKACCFGSELSPQTHYLMVKAIQEAGFPPGVVNLIQHRPEDAQEINTTMIAHRAVRKLTFTGSTRVGSIVAACAAQHLKPALMELGGKCPLIILEDADLEAAALAAVIGAFDNAGQVCMSTERIIVVRSVVDQLLKHIRSVLQNFPARCDMVTEKAANRTLALIDDALSKGAVLQTGTRADLLHGASMATTVISNLTPEMDLFTTESFGACVGIIEVQDTSAAVEIANSSFYGLSASVFSKDLSRAIAVGKMLQSGAVHINSMTLHDEATLPHGGVKDSGYGRFGSRWGISEFLQTKTILVHGIKI</sequence>